<dbReference type="Proteomes" id="UP001220395">
    <property type="component" value="Chromosome"/>
</dbReference>
<dbReference type="InterPro" id="IPR039425">
    <property type="entry name" value="RNA_pol_sigma-70-like"/>
</dbReference>
<evidence type="ECO:0000256" key="3">
    <source>
        <dbReference type="ARBA" id="ARBA00023082"/>
    </source>
</evidence>
<protein>
    <submittedName>
        <fullName evidence="8">Sigma-70 family RNA polymerase sigma factor</fullName>
    </submittedName>
</protein>
<evidence type="ECO:0000256" key="2">
    <source>
        <dbReference type="ARBA" id="ARBA00023015"/>
    </source>
</evidence>
<feature type="region of interest" description="Disordered" evidence="5">
    <location>
        <begin position="79"/>
        <end position="98"/>
    </location>
</feature>
<evidence type="ECO:0000259" key="7">
    <source>
        <dbReference type="Pfam" id="PF08281"/>
    </source>
</evidence>
<keyword evidence="3" id="KW-0731">Sigma factor</keyword>
<evidence type="ECO:0000256" key="1">
    <source>
        <dbReference type="ARBA" id="ARBA00010641"/>
    </source>
</evidence>
<organism evidence="8 9">
    <name type="scientific">Sphingomonas naphthae</name>
    <dbReference type="NCBI Taxonomy" id="1813468"/>
    <lineage>
        <taxon>Bacteria</taxon>
        <taxon>Pseudomonadati</taxon>
        <taxon>Pseudomonadota</taxon>
        <taxon>Alphaproteobacteria</taxon>
        <taxon>Sphingomonadales</taxon>
        <taxon>Sphingomonadaceae</taxon>
        <taxon>Sphingomonas</taxon>
    </lineage>
</organism>
<dbReference type="Gene3D" id="1.10.10.10">
    <property type="entry name" value="Winged helix-like DNA-binding domain superfamily/Winged helix DNA-binding domain"/>
    <property type="match status" value="1"/>
</dbReference>
<dbReference type="InterPro" id="IPR013325">
    <property type="entry name" value="RNA_pol_sigma_r2"/>
</dbReference>
<dbReference type="Pfam" id="PF04542">
    <property type="entry name" value="Sigma70_r2"/>
    <property type="match status" value="1"/>
</dbReference>
<evidence type="ECO:0000256" key="4">
    <source>
        <dbReference type="ARBA" id="ARBA00023163"/>
    </source>
</evidence>
<evidence type="ECO:0000313" key="8">
    <source>
        <dbReference type="EMBL" id="WCT74338.1"/>
    </source>
</evidence>
<keyword evidence="2" id="KW-0805">Transcription regulation</keyword>
<gene>
    <name evidence="8" type="ORF">PQ455_03665</name>
</gene>
<evidence type="ECO:0000313" key="9">
    <source>
        <dbReference type="Proteomes" id="UP001220395"/>
    </source>
</evidence>
<dbReference type="SUPFAM" id="SSF88946">
    <property type="entry name" value="Sigma2 domain of RNA polymerase sigma factors"/>
    <property type="match status" value="1"/>
</dbReference>
<dbReference type="RefSeq" id="WP_273689300.1">
    <property type="nucleotide sequence ID" value="NZ_CP117411.1"/>
</dbReference>
<dbReference type="PANTHER" id="PTHR43133:SF63">
    <property type="entry name" value="RNA POLYMERASE SIGMA FACTOR FECI-RELATED"/>
    <property type="match status" value="1"/>
</dbReference>
<dbReference type="InterPro" id="IPR013249">
    <property type="entry name" value="RNA_pol_sigma70_r4_t2"/>
</dbReference>
<dbReference type="Pfam" id="PF08281">
    <property type="entry name" value="Sigma70_r4_2"/>
    <property type="match status" value="1"/>
</dbReference>
<evidence type="ECO:0000259" key="6">
    <source>
        <dbReference type="Pfam" id="PF04542"/>
    </source>
</evidence>
<evidence type="ECO:0000256" key="5">
    <source>
        <dbReference type="SAM" id="MobiDB-lite"/>
    </source>
</evidence>
<name>A0ABY7TMV1_9SPHN</name>
<proteinExistence type="inferred from homology"/>
<reference evidence="8 9" key="1">
    <citation type="submission" date="2023-02" db="EMBL/GenBank/DDBJ databases">
        <title>Genome sequence of Sphingomonas naphthae.</title>
        <authorList>
            <person name="Kim S."/>
            <person name="Heo J."/>
            <person name="Kwon S.-W."/>
        </authorList>
    </citation>
    <scope>NUCLEOTIDE SEQUENCE [LARGE SCALE GENOMIC DNA]</scope>
    <source>
        <strain evidence="8 9">KACC 18716</strain>
    </source>
</reference>
<dbReference type="SUPFAM" id="SSF88659">
    <property type="entry name" value="Sigma3 and sigma4 domains of RNA polymerase sigma factors"/>
    <property type="match status" value="1"/>
</dbReference>
<sequence>MLPSGLEAVFLENRERLLRFVAAHGAGEAAEDVLQELWLKVSSAESGPVANPLSYLYRAANNVMLDRYRSRQAAAARDHAWTEAATTAPGRSDEPSGERRLIAREQLAAANAALDALGTRVATAFRRHRIDGVAQRQVAAELGVSLSTVEADLRVAYRAMIDLRKTWDG</sequence>
<keyword evidence="9" id="KW-1185">Reference proteome</keyword>
<keyword evidence="4" id="KW-0804">Transcription</keyword>
<dbReference type="NCBIfam" id="TIGR02937">
    <property type="entry name" value="sigma70-ECF"/>
    <property type="match status" value="1"/>
</dbReference>
<dbReference type="InterPro" id="IPR014284">
    <property type="entry name" value="RNA_pol_sigma-70_dom"/>
</dbReference>
<dbReference type="InterPro" id="IPR013324">
    <property type="entry name" value="RNA_pol_sigma_r3/r4-like"/>
</dbReference>
<dbReference type="PANTHER" id="PTHR43133">
    <property type="entry name" value="RNA POLYMERASE ECF-TYPE SIGMA FACTO"/>
    <property type="match status" value="1"/>
</dbReference>
<feature type="domain" description="RNA polymerase sigma-70 region 2" evidence="6">
    <location>
        <begin position="14"/>
        <end position="72"/>
    </location>
</feature>
<dbReference type="InterPro" id="IPR007627">
    <property type="entry name" value="RNA_pol_sigma70_r2"/>
</dbReference>
<dbReference type="InterPro" id="IPR036388">
    <property type="entry name" value="WH-like_DNA-bd_sf"/>
</dbReference>
<comment type="similarity">
    <text evidence="1">Belongs to the sigma-70 factor family. ECF subfamily.</text>
</comment>
<dbReference type="Gene3D" id="1.10.1740.10">
    <property type="match status" value="1"/>
</dbReference>
<accession>A0ABY7TMV1</accession>
<feature type="domain" description="RNA polymerase sigma factor 70 region 4 type 2" evidence="7">
    <location>
        <begin position="112"/>
        <end position="159"/>
    </location>
</feature>
<dbReference type="EMBL" id="CP117411">
    <property type="protein sequence ID" value="WCT74338.1"/>
    <property type="molecule type" value="Genomic_DNA"/>
</dbReference>